<reference evidence="2 3" key="2">
    <citation type="journal article" date="2013" name="Int. J. Syst. Evol. Microbiol.">
        <title>Methylophaga nitratireducenticrescens sp. nov. and Methylophaga frappieri sp. nov., isolated from the biofilm of the methanol-fed denitrification system treating the seawater at the Montreal Biodome.</title>
        <authorList>
            <person name="Villeneuve C."/>
            <person name="Martineau C."/>
            <person name="Mauffrey F."/>
            <person name="Villemur R."/>
        </authorList>
    </citation>
    <scope>NUCLEOTIDE SEQUENCE [LARGE SCALE GENOMIC DNA]</scope>
    <source>
        <strain evidence="2 3">JAM1</strain>
    </source>
</reference>
<protein>
    <submittedName>
        <fullName evidence="2">Spermidine synthase</fullName>
    </submittedName>
</protein>
<feature type="transmembrane region" description="Helical" evidence="1">
    <location>
        <begin position="682"/>
        <end position="705"/>
    </location>
</feature>
<feature type="transmembrane region" description="Helical" evidence="1">
    <location>
        <begin position="102"/>
        <end position="123"/>
    </location>
</feature>
<feature type="transmembrane region" description="Helical" evidence="1">
    <location>
        <begin position="745"/>
        <end position="763"/>
    </location>
</feature>
<dbReference type="SUPFAM" id="SSF103473">
    <property type="entry name" value="MFS general substrate transporter"/>
    <property type="match status" value="1"/>
</dbReference>
<dbReference type="Pfam" id="PF01564">
    <property type="entry name" value="Spermine_synth"/>
    <property type="match status" value="1"/>
</dbReference>
<reference evidence="2 3" key="1">
    <citation type="journal article" date="2012" name="J. Bacteriol.">
        <title>Complete genome sequences of Methylophaga sp. strain JAM1 and Methylophaga sp. strain JAM7.</title>
        <authorList>
            <person name="Villeneuve C."/>
            <person name="Martineau C."/>
            <person name="Mauffrey F."/>
            <person name="Villemur R."/>
        </authorList>
    </citation>
    <scope>NUCLEOTIDE SEQUENCE [LARGE SCALE GENOMIC DNA]</scope>
    <source>
        <strain evidence="2 3">JAM1</strain>
    </source>
</reference>
<feature type="transmembrane region" description="Helical" evidence="1">
    <location>
        <begin position="651"/>
        <end position="676"/>
    </location>
</feature>
<keyword evidence="1" id="KW-0812">Transmembrane</keyword>
<dbReference type="Proteomes" id="UP000009144">
    <property type="component" value="Chromosome"/>
</dbReference>
<evidence type="ECO:0000256" key="1">
    <source>
        <dbReference type="SAM" id="Phobius"/>
    </source>
</evidence>
<dbReference type="PATRIC" id="fig|754476.3.peg.927"/>
<feature type="transmembrane region" description="Helical" evidence="1">
    <location>
        <begin position="161"/>
        <end position="180"/>
    </location>
</feature>
<feature type="transmembrane region" description="Helical" evidence="1">
    <location>
        <begin position="717"/>
        <end position="739"/>
    </location>
</feature>
<feature type="transmembrane region" description="Helical" evidence="1">
    <location>
        <begin position="31"/>
        <end position="50"/>
    </location>
</feature>
<dbReference type="Gene3D" id="3.40.50.150">
    <property type="entry name" value="Vaccinia Virus protein VP39"/>
    <property type="match status" value="1"/>
</dbReference>
<dbReference type="InterPro" id="IPR036259">
    <property type="entry name" value="MFS_trans_sf"/>
</dbReference>
<feature type="transmembrane region" description="Helical" evidence="1">
    <location>
        <begin position="70"/>
        <end position="90"/>
    </location>
</feature>
<sequence>MIISLALLGYGVSGVFLALARDYVSRHFPSVIMINLLLLALSMPLCFMLAQELPFNPSELLWDPWQLLYWLVVYLVLAVPFFFAANIIGLSFYQFRTGITTLYAADLLGAALGSIGIIVLLFGLLVEQILVILPCLVLFAGLLLVSLAWKNSGTKKLAWQALIIGVAVLILVLVPASLQLQMSPYKSHSQLMTIPQTEIVKTYSSPLGVLNVVESKAVPLRYAPGLSISSEAKLPEQLGVFSDGDAMTAINRFDGNPLTLEYLRQTTSALPYQFDAIDDVLVLGAGAGSDVLQALLFGATRIDAVEQNPQMIRLLKNDYAEFAGGLYSLPQVSVHQSEARSFVTRTENQYDLITMSKIDGSGMSSGGLYSMTENYLYTVEAMQQYLQHLKPDGYLSLTRRAILPPRDMPKLVATLKQLPQVTVSQSLILIRSWQTSTLLLKNGVVTDDEISRLKHFSQQNNFDLAYYPGITPGEVNRFHKLSQPYLYQAASALAGSEGDKFIEDYKFNLRPATDDQPYFSQFFKWQTLPEILSLLNQGSVFLLESGYLLLLAALVQALVASALLLLLPLWLWQRRQGRRAANPLHKKVLGYFFVLGLAFLFVEIAFIQKFILILHHPVYAVTTVIASFLLAAGLGSYVSGKLTRIEPQMRVVAVVVGIGLLSLVYLLAFGSISAFLLQQNDVLRYMLAVVLILPIGFCMGAPFPTGLTVLSREHADLIPWAWGINGFASVMSPIVATLIAMQFGFRVLICVAVLLYLLAAWLFPGTGKINRDSN</sequence>
<evidence type="ECO:0000313" key="2">
    <source>
        <dbReference type="EMBL" id="AFI83782.1"/>
    </source>
</evidence>
<dbReference type="STRING" id="754476.Q7A_940"/>
<keyword evidence="3" id="KW-1185">Reference proteome</keyword>
<dbReference type="AlphaFoldDB" id="I1XHB3"/>
<feature type="transmembrane region" description="Helical" evidence="1">
    <location>
        <begin position="618"/>
        <end position="639"/>
    </location>
</feature>
<dbReference type="SUPFAM" id="SSF53335">
    <property type="entry name" value="S-adenosyl-L-methionine-dependent methyltransferases"/>
    <property type="match status" value="1"/>
</dbReference>
<feature type="transmembrane region" description="Helical" evidence="1">
    <location>
        <begin position="588"/>
        <end position="612"/>
    </location>
</feature>
<keyword evidence="1" id="KW-0472">Membrane</keyword>
<dbReference type="HOGENOM" id="CLU_018383_0_0_6"/>
<feature type="transmembrane region" description="Helical" evidence="1">
    <location>
        <begin position="129"/>
        <end position="149"/>
    </location>
</feature>
<feature type="transmembrane region" description="Helical" evidence="1">
    <location>
        <begin position="546"/>
        <end position="567"/>
    </location>
</feature>
<dbReference type="EMBL" id="CP003390">
    <property type="protein sequence ID" value="AFI83782.1"/>
    <property type="molecule type" value="Genomic_DNA"/>
</dbReference>
<accession>I1XHB3</accession>
<dbReference type="KEGG" id="mej:Q7A_940"/>
<organism evidence="2 3">
    <name type="scientific">Methylophaga nitratireducenticrescens</name>
    <dbReference type="NCBI Taxonomy" id="754476"/>
    <lineage>
        <taxon>Bacteria</taxon>
        <taxon>Pseudomonadati</taxon>
        <taxon>Pseudomonadota</taxon>
        <taxon>Gammaproteobacteria</taxon>
        <taxon>Thiotrichales</taxon>
        <taxon>Piscirickettsiaceae</taxon>
        <taxon>Methylophaga</taxon>
    </lineage>
</organism>
<dbReference type="InterPro" id="IPR029063">
    <property type="entry name" value="SAM-dependent_MTases_sf"/>
</dbReference>
<dbReference type="CDD" id="cd02440">
    <property type="entry name" value="AdoMet_MTases"/>
    <property type="match status" value="1"/>
</dbReference>
<evidence type="ECO:0000313" key="3">
    <source>
        <dbReference type="Proteomes" id="UP000009144"/>
    </source>
</evidence>
<dbReference type="eggNOG" id="COG4262">
    <property type="taxonomic scope" value="Bacteria"/>
</dbReference>
<proteinExistence type="predicted"/>
<gene>
    <name evidence="2" type="ordered locus">Q7A_940</name>
</gene>
<feature type="transmembrane region" description="Helical" evidence="1">
    <location>
        <begin position="6"/>
        <end position="24"/>
    </location>
</feature>
<keyword evidence="1" id="KW-1133">Transmembrane helix</keyword>
<name>I1XHB3_METNJ</name>